<reference evidence="1 2" key="1">
    <citation type="journal article" date="2021" name="Elife">
        <title>Chloroplast acquisition without the gene transfer in kleptoplastic sea slugs, Plakobranchus ocellatus.</title>
        <authorList>
            <person name="Maeda T."/>
            <person name="Takahashi S."/>
            <person name="Yoshida T."/>
            <person name="Shimamura S."/>
            <person name="Takaki Y."/>
            <person name="Nagai Y."/>
            <person name="Toyoda A."/>
            <person name="Suzuki Y."/>
            <person name="Arimoto A."/>
            <person name="Ishii H."/>
            <person name="Satoh N."/>
            <person name="Nishiyama T."/>
            <person name="Hasebe M."/>
            <person name="Maruyama T."/>
            <person name="Minagawa J."/>
            <person name="Obokata J."/>
            <person name="Shigenobu S."/>
        </authorList>
    </citation>
    <scope>NUCLEOTIDE SEQUENCE [LARGE SCALE GENOMIC DNA]</scope>
</reference>
<accession>A0AAV4AJB4</accession>
<name>A0AAV4AJB4_9GAST</name>
<evidence type="ECO:0000313" key="2">
    <source>
        <dbReference type="Proteomes" id="UP000735302"/>
    </source>
</evidence>
<proteinExistence type="predicted"/>
<dbReference type="EMBL" id="BLXT01003772">
    <property type="protein sequence ID" value="GFO06329.1"/>
    <property type="molecule type" value="Genomic_DNA"/>
</dbReference>
<comment type="caution">
    <text evidence="1">The sequence shown here is derived from an EMBL/GenBank/DDBJ whole genome shotgun (WGS) entry which is preliminary data.</text>
</comment>
<protein>
    <submittedName>
        <fullName evidence="1">Uncharacterized protein</fullName>
    </submittedName>
</protein>
<dbReference type="AlphaFoldDB" id="A0AAV4AJB4"/>
<evidence type="ECO:0000313" key="1">
    <source>
        <dbReference type="EMBL" id="GFO06329.1"/>
    </source>
</evidence>
<gene>
    <name evidence="1" type="ORF">PoB_003283400</name>
</gene>
<keyword evidence="2" id="KW-1185">Reference proteome</keyword>
<sequence>MVPPPNELRSIPGLILVLDQEIRRYIQNLCPAALKSSSTEAINIEHFLALCLCGSSKSCRLHKVLYLCHSWLCRYLRGAFRYTILSA</sequence>
<dbReference type="Proteomes" id="UP000735302">
    <property type="component" value="Unassembled WGS sequence"/>
</dbReference>
<organism evidence="1 2">
    <name type="scientific">Plakobranchus ocellatus</name>
    <dbReference type="NCBI Taxonomy" id="259542"/>
    <lineage>
        <taxon>Eukaryota</taxon>
        <taxon>Metazoa</taxon>
        <taxon>Spiralia</taxon>
        <taxon>Lophotrochozoa</taxon>
        <taxon>Mollusca</taxon>
        <taxon>Gastropoda</taxon>
        <taxon>Heterobranchia</taxon>
        <taxon>Euthyneura</taxon>
        <taxon>Panpulmonata</taxon>
        <taxon>Sacoglossa</taxon>
        <taxon>Placobranchoidea</taxon>
        <taxon>Plakobranchidae</taxon>
        <taxon>Plakobranchus</taxon>
    </lineage>
</organism>